<accession>A0AAV4F310</accession>
<dbReference type="Proteomes" id="UP000762676">
    <property type="component" value="Unassembled WGS sequence"/>
</dbReference>
<keyword evidence="3" id="KW-1185">Reference proteome</keyword>
<dbReference type="AlphaFoldDB" id="A0AAV4F310"/>
<evidence type="ECO:0000313" key="3">
    <source>
        <dbReference type="Proteomes" id="UP000762676"/>
    </source>
</evidence>
<gene>
    <name evidence="2" type="ORF">ElyMa_001994700</name>
</gene>
<reference evidence="2 3" key="1">
    <citation type="journal article" date="2021" name="Elife">
        <title>Chloroplast acquisition without the gene transfer in kleptoplastic sea slugs, Plakobranchus ocellatus.</title>
        <authorList>
            <person name="Maeda T."/>
            <person name="Takahashi S."/>
            <person name="Yoshida T."/>
            <person name="Shimamura S."/>
            <person name="Takaki Y."/>
            <person name="Nagai Y."/>
            <person name="Toyoda A."/>
            <person name="Suzuki Y."/>
            <person name="Arimoto A."/>
            <person name="Ishii H."/>
            <person name="Satoh N."/>
            <person name="Nishiyama T."/>
            <person name="Hasebe M."/>
            <person name="Maruyama T."/>
            <person name="Minagawa J."/>
            <person name="Obokata J."/>
            <person name="Shigenobu S."/>
        </authorList>
    </citation>
    <scope>NUCLEOTIDE SEQUENCE [LARGE SCALE GENOMIC DNA]</scope>
</reference>
<proteinExistence type="predicted"/>
<protein>
    <submittedName>
        <fullName evidence="2">Uncharacterized protein</fullName>
    </submittedName>
</protein>
<keyword evidence="1" id="KW-0732">Signal</keyword>
<organism evidence="2 3">
    <name type="scientific">Elysia marginata</name>
    <dbReference type="NCBI Taxonomy" id="1093978"/>
    <lineage>
        <taxon>Eukaryota</taxon>
        <taxon>Metazoa</taxon>
        <taxon>Spiralia</taxon>
        <taxon>Lophotrochozoa</taxon>
        <taxon>Mollusca</taxon>
        <taxon>Gastropoda</taxon>
        <taxon>Heterobranchia</taxon>
        <taxon>Euthyneura</taxon>
        <taxon>Panpulmonata</taxon>
        <taxon>Sacoglossa</taxon>
        <taxon>Placobranchoidea</taxon>
        <taxon>Plakobranchidae</taxon>
        <taxon>Elysia</taxon>
    </lineage>
</organism>
<dbReference type="EMBL" id="BMAT01004061">
    <property type="protein sequence ID" value="GFR67329.1"/>
    <property type="molecule type" value="Genomic_DNA"/>
</dbReference>
<sequence>MAPTLILKILPLVLAVVGEEVTLKVNHPALDDHFRCVLPSTLNVKVERQGIEEKIPQLFLAKREVVPSTRHVKLVKRDTDGVLRFYHHDVHELKVLATQAYHNHSVGASFIVNCVLSDIGRLYLRLVSPAVSIQPCLAKKMV</sequence>
<feature type="signal peptide" evidence="1">
    <location>
        <begin position="1"/>
        <end position="15"/>
    </location>
</feature>
<evidence type="ECO:0000256" key="1">
    <source>
        <dbReference type="SAM" id="SignalP"/>
    </source>
</evidence>
<name>A0AAV4F310_9GAST</name>
<evidence type="ECO:0000313" key="2">
    <source>
        <dbReference type="EMBL" id="GFR67329.1"/>
    </source>
</evidence>
<comment type="caution">
    <text evidence="2">The sequence shown here is derived from an EMBL/GenBank/DDBJ whole genome shotgun (WGS) entry which is preliminary data.</text>
</comment>
<feature type="chain" id="PRO_5043819955" evidence="1">
    <location>
        <begin position="16"/>
        <end position="142"/>
    </location>
</feature>